<dbReference type="RefSeq" id="WP_090389965.1">
    <property type="nucleotide sequence ID" value="NZ_FMZO01000004.1"/>
</dbReference>
<proteinExistence type="predicted"/>
<dbReference type="Proteomes" id="UP000198757">
    <property type="component" value="Unassembled WGS sequence"/>
</dbReference>
<reference evidence="2" key="1">
    <citation type="submission" date="2016-10" db="EMBL/GenBank/DDBJ databases">
        <authorList>
            <person name="Varghese N."/>
            <person name="Submissions S."/>
        </authorList>
    </citation>
    <scope>NUCLEOTIDE SEQUENCE [LARGE SCALE GENOMIC DNA]</scope>
    <source>
        <strain evidence="2">DSM 25811 / CCM 8410 / LMG 26954 / E90</strain>
    </source>
</reference>
<organism evidence="1 2">
    <name type="scientific">Niabella drilacis (strain DSM 25811 / CCM 8410 / CCUG 62505 / LMG 26954 / E90)</name>
    <dbReference type="NCBI Taxonomy" id="1285928"/>
    <lineage>
        <taxon>Bacteria</taxon>
        <taxon>Pseudomonadati</taxon>
        <taxon>Bacteroidota</taxon>
        <taxon>Chitinophagia</taxon>
        <taxon>Chitinophagales</taxon>
        <taxon>Chitinophagaceae</taxon>
        <taxon>Niabella</taxon>
    </lineage>
</organism>
<name>A0A1G6QCH9_NIADE</name>
<evidence type="ECO:0000313" key="1">
    <source>
        <dbReference type="EMBL" id="SDC90079.1"/>
    </source>
</evidence>
<accession>A0A1G6QCH9</accession>
<dbReference type="STRING" id="1285928.SAMN04487894_104361"/>
<dbReference type="EMBL" id="FMZO01000004">
    <property type="protein sequence ID" value="SDC90079.1"/>
    <property type="molecule type" value="Genomic_DNA"/>
</dbReference>
<dbReference type="OrthoDB" id="2575320at2"/>
<keyword evidence="2" id="KW-1185">Reference proteome</keyword>
<dbReference type="AlphaFoldDB" id="A0A1G6QCH9"/>
<gene>
    <name evidence="1" type="ORF">SAMN04487894_104361</name>
</gene>
<protein>
    <submittedName>
        <fullName evidence="1">Uncharacterized protein</fullName>
    </submittedName>
</protein>
<sequence length="202" mass="23418">MEETKLSLSSEEWSIVADPEIILTKNAVLRKIKAALESLSHWQLGFVRENAGRLPEAVFEYNGKISKGENYKGLPYLILDYPRHFRPGHIFAVRSMFWWGKQVSVTLHLSGEWKERFADQLTSRLEGLKNEALYLSCHGDEWEHDVRGGSHILLSGPEHREGPDLLRNSSFIKLTYAAPVDQLERAPEFWREKFRNLTELLR</sequence>
<evidence type="ECO:0000313" key="2">
    <source>
        <dbReference type="Proteomes" id="UP000198757"/>
    </source>
</evidence>